<dbReference type="InterPro" id="IPR010266">
    <property type="entry name" value="NnrS"/>
</dbReference>
<accession>A0A212KJ32</accession>
<feature type="transmembrane region" description="Helical" evidence="1">
    <location>
        <begin position="12"/>
        <end position="32"/>
    </location>
</feature>
<evidence type="ECO:0000256" key="1">
    <source>
        <dbReference type="SAM" id="Phobius"/>
    </source>
</evidence>
<dbReference type="EMBL" id="FLUO01000002">
    <property type="protein sequence ID" value="SBW11746.1"/>
    <property type="molecule type" value="Genomic_DNA"/>
</dbReference>
<keyword evidence="1" id="KW-0812">Transmembrane</keyword>
<feature type="transmembrane region" description="Helical" evidence="1">
    <location>
        <begin position="208"/>
        <end position="228"/>
    </location>
</feature>
<feature type="transmembrane region" description="Helical" evidence="1">
    <location>
        <begin position="354"/>
        <end position="375"/>
    </location>
</feature>
<proteinExistence type="predicted"/>
<feature type="transmembrane region" description="Helical" evidence="1">
    <location>
        <begin position="52"/>
        <end position="72"/>
    </location>
</feature>
<feature type="transmembrane region" description="Helical" evidence="1">
    <location>
        <begin position="106"/>
        <end position="127"/>
    </location>
</feature>
<gene>
    <name evidence="2" type="ORF">KL86APRO_20293</name>
</gene>
<dbReference type="Pfam" id="PF05940">
    <property type="entry name" value="NnrS"/>
    <property type="match status" value="1"/>
</dbReference>
<feature type="transmembrane region" description="Helical" evidence="1">
    <location>
        <begin position="234"/>
        <end position="251"/>
    </location>
</feature>
<evidence type="ECO:0000313" key="2">
    <source>
        <dbReference type="EMBL" id="SBW11746.1"/>
    </source>
</evidence>
<feature type="transmembrane region" description="Helical" evidence="1">
    <location>
        <begin position="325"/>
        <end position="348"/>
    </location>
</feature>
<reference evidence="2" key="1">
    <citation type="submission" date="2016-04" db="EMBL/GenBank/DDBJ databases">
        <authorList>
            <person name="Evans L.H."/>
            <person name="Alamgir A."/>
            <person name="Owens N."/>
            <person name="Weber N.D."/>
            <person name="Virtaneva K."/>
            <person name="Barbian K."/>
            <person name="Babar A."/>
            <person name="Rosenke K."/>
        </authorList>
    </citation>
    <scope>NUCLEOTIDE SEQUENCE</scope>
    <source>
        <strain evidence="2">86</strain>
    </source>
</reference>
<feature type="transmembrane region" description="Helical" evidence="1">
    <location>
        <begin position="263"/>
        <end position="283"/>
    </location>
</feature>
<keyword evidence="1" id="KW-1133">Transmembrane helix</keyword>
<feature type="transmembrane region" description="Helical" evidence="1">
    <location>
        <begin position="295"/>
        <end position="313"/>
    </location>
</feature>
<feature type="transmembrane region" description="Helical" evidence="1">
    <location>
        <begin position="139"/>
        <end position="157"/>
    </location>
</feature>
<dbReference type="AlphaFoldDB" id="A0A212KJ32"/>
<feature type="transmembrane region" description="Helical" evidence="1">
    <location>
        <begin position="169"/>
        <end position="188"/>
    </location>
</feature>
<sequence length="388" mass="39933">MSRPAPHWLGCGFRPFFLFGALAMALGVLAWLPMLTGAWMPPTAFAPRDWHVHFLLFGALMAIVAGFALTAVGHWTGRPPVAGRTLGALLALWLAGRVAVTVSAAIGPLAAALVDLAFPAALVAVFAREVAAAGNLKNLPIVGMVGLFGLADAAFHWEAAAEGLATASTRAGVAILLMLVIVIGGRIIPTFTRNWLGARRRGPPPPPFGRFDALAVVVSAIALAAWTAAPGTPAAAVALLAAGFVNAVRLARWRGLATFGEPLLAVLHLGYATVPLGFAALGWALFDPAALDPTAALHVWLVGTFGSMTLAVMTRASRGHSGRRLAADGVDVALYALVFAGATARIAAPFADGAMQIALDAAGGFWILAFLGFAVRYAPILLGPPADA</sequence>
<keyword evidence="1" id="KW-0472">Membrane</keyword>
<name>A0A212KJ32_9PROT</name>
<organism evidence="2">
    <name type="scientific">uncultured Alphaproteobacteria bacterium</name>
    <dbReference type="NCBI Taxonomy" id="91750"/>
    <lineage>
        <taxon>Bacteria</taxon>
        <taxon>Pseudomonadati</taxon>
        <taxon>Pseudomonadota</taxon>
        <taxon>Alphaproteobacteria</taxon>
        <taxon>environmental samples</taxon>
    </lineage>
</organism>
<feature type="transmembrane region" description="Helical" evidence="1">
    <location>
        <begin position="81"/>
        <end position="100"/>
    </location>
</feature>
<protein>
    <submittedName>
        <fullName evidence="2">NnrS family protein</fullName>
    </submittedName>
</protein>